<dbReference type="Proteomes" id="UP001166286">
    <property type="component" value="Unassembled WGS sequence"/>
</dbReference>
<evidence type="ECO:0000313" key="4">
    <source>
        <dbReference type="Proteomes" id="UP001166286"/>
    </source>
</evidence>
<dbReference type="AlphaFoldDB" id="A0AA39QSC2"/>
<name>A0AA39QSC2_9LECA</name>
<evidence type="ECO:0000313" key="3">
    <source>
        <dbReference type="EMBL" id="KAK0508322.1"/>
    </source>
</evidence>
<comment type="caution">
    <text evidence="3">The sequence shown here is derived from an EMBL/GenBank/DDBJ whole genome shotgun (WGS) entry which is preliminary data.</text>
</comment>
<dbReference type="EMBL" id="JAFEKC020000021">
    <property type="protein sequence ID" value="KAK0508322.1"/>
    <property type="molecule type" value="Genomic_DNA"/>
</dbReference>
<dbReference type="InterPro" id="IPR031348">
    <property type="entry name" value="PigL_N"/>
</dbReference>
<keyword evidence="4" id="KW-1185">Reference proteome</keyword>
<gene>
    <name evidence="3" type="ORF">JMJ35_009406</name>
</gene>
<feature type="domain" description="Azaphilone pigments biosynthesis cluster protein L N-terminal" evidence="2">
    <location>
        <begin position="3"/>
        <end position="153"/>
    </location>
</feature>
<accession>A0AA39QSC2</accession>
<sequence>MADPISIISLLAIGAHSANILCALAQSIREAPREVQNISDDSRSICDILATLKEFLEEKSDSDLPIEITQSLHTPLENTCKAADKLIDRLKPFSKGEGESKKSKWMAGVRWYFSRKDVKQLGEQLSNGKSTLSVTLAVVNLIKTSNVKNDTTEIVECLKKLNIETKMAQGNAEIPEISEQSGVEEFDPRMKDVNFAMTRFLETASTAIESPTYSPWALLTDVV</sequence>
<feature type="chain" id="PRO_5041425288" description="Azaphilone pigments biosynthesis cluster protein L N-terminal domain-containing protein" evidence="1">
    <location>
        <begin position="18"/>
        <end position="223"/>
    </location>
</feature>
<proteinExistence type="predicted"/>
<dbReference type="Pfam" id="PF17111">
    <property type="entry name" value="PigL_N"/>
    <property type="match status" value="1"/>
</dbReference>
<organism evidence="3 4">
    <name type="scientific">Cladonia borealis</name>
    <dbReference type="NCBI Taxonomy" id="184061"/>
    <lineage>
        <taxon>Eukaryota</taxon>
        <taxon>Fungi</taxon>
        <taxon>Dikarya</taxon>
        <taxon>Ascomycota</taxon>
        <taxon>Pezizomycotina</taxon>
        <taxon>Lecanoromycetes</taxon>
        <taxon>OSLEUM clade</taxon>
        <taxon>Lecanoromycetidae</taxon>
        <taxon>Lecanorales</taxon>
        <taxon>Lecanorineae</taxon>
        <taxon>Cladoniaceae</taxon>
        <taxon>Cladonia</taxon>
    </lineage>
</organism>
<protein>
    <recommendedName>
        <fullName evidence="2">Azaphilone pigments biosynthesis cluster protein L N-terminal domain-containing protein</fullName>
    </recommendedName>
</protein>
<evidence type="ECO:0000259" key="2">
    <source>
        <dbReference type="Pfam" id="PF17111"/>
    </source>
</evidence>
<keyword evidence="1" id="KW-0732">Signal</keyword>
<feature type="signal peptide" evidence="1">
    <location>
        <begin position="1"/>
        <end position="17"/>
    </location>
</feature>
<reference evidence="3" key="1">
    <citation type="submission" date="2023-03" db="EMBL/GenBank/DDBJ databases">
        <title>Complete genome of Cladonia borealis.</title>
        <authorList>
            <person name="Park H."/>
        </authorList>
    </citation>
    <scope>NUCLEOTIDE SEQUENCE</scope>
    <source>
        <strain evidence="3">ANT050790</strain>
    </source>
</reference>
<evidence type="ECO:0000256" key="1">
    <source>
        <dbReference type="SAM" id="SignalP"/>
    </source>
</evidence>